<comment type="similarity">
    <text evidence="3">In the N-terminal section; belongs to the NADH:flavin oxidoreductase/NADH oxidase family.</text>
</comment>
<evidence type="ECO:0000256" key="2">
    <source>
        <dbReference type="ARBA" id="ARBA00001966"/>
    </source>
</evidence>
<dbReference type="Gene3D" id="3.40.50.720">
    <property type="entry name" value="NAD(P)-binding Rossmann-like Domain"/>
    <property type="match status" value="1"/>
</dbReference>
<dbReference type="InterPro" id="IPR051793">
    <property type="entry name" value="NADH:flavin_oxidoreductase"/>
</dbReference>
<proteinExistence type="inferred from homology"/>
<dbReference type="InterPro" id="IPR013785">
    <property type="entry name" value="Aldolase_TIM"/>
</dbReference>
<dbReference type="EMBL" id="CYPS01000033">
    <property type="protein sequence ID" value="CUH43050.1"/>
    <property type="molecule type" value="Genomic_DNA"/>
</dbReference>
<comment type="cofactor">
    <cofactor evidence="2">
        <name>[4Fe-4S] cluster</name>
        <dbReference type="ChEBI" id="CHEBI:49883"/>
    </cofactor>
</comment>
<evidence type="ECO:0000256" key="1">
    <source>
        <dbReference type="ARBA" id="ARBA00001917"/>
    </source>
</evidence>
<evidence type="ECO:0000256" key="6">
    <source>
        <dbReference type="ARBA" id="ARBA00022723"/>
    </source>
</evidence>
<dbReference type="GO" id="GO:0050470">
    <property type="term" value="F:trimethylamine dehydrogenase activity"/>
    <property type="evidence" value="ECO:0007669"/>
    <property type="project" value="UniProtKB-EC"/>
</dbReference>
<organism evidence="12 13">
    <name type="scientific">Ruegeria atlantica</name>
    <dbReference type="NCBI Taxonomy" id="81569"/>
    <lineage>
        <taxon>Bacteria</taxon>
        <taxon>Pseudomonadati</taxon>
        <taxon>Pseudomonadota</taxon>
        <taxon>Alphaproteobacteria</taxon>
        <taxon>Rhodobacterales</taxon>
        <taxon>Roseobacteraceae</taxon>
        <taxon>Ruegeria</taxon>
    </lineage>
</organism>
<dbReference type="Pfam" id="PF07992">
    <property type="entry name" value="Pyr_redox_2"/>
    <property type="match status" value="1"/>
</dbReference>
<dbReference type="CDD" id="cd02929">
    <property type="entry name" value="TMADH_HD_FMN"/>
    <property type="match status" value="1"/>
</dbReference>
<dbReference type="Proteomes" id="UP000050786">
    <property type="component" value="Unassembled WGS sequence"/>
</dbReference>
<dbReference type="InterPro" id="IPR001155">
    <property type="entry name" value="OxRdtase_FMN_N"/>
</dbReference>
<evidence type="ECO:0000259" key="10">
    <source>
        <dbReference type="Pfam" id="PF00724"/>
    </source>
</evidence>
<dbReference type="AlphaFoldDB" id="A0A0P1EN21"/>
<keyword evidence="8" id="KW-0408">Iron</keyword>
<dbReference type="PANTHER" id="PTHR42917:SF2">
    <property type="entry name" value="2,4-DIENOYL-COA REDUCTASE [(2E)-ENOYL-COA-PRODUCING]"/>
    <property type="match status" value="1"/>
</dbReference>
<feature type="domain" description="NADH:flavin oxidoreductase/NADH oxidase N-terminal" evidence="10">
    <location>
        <begin position="10"/>
        <end position="336"/>
    </location>
</feature>
<gene>
    <name evidence="12" type="primary">tmd_1</name>
    <name evidence="12" type="ORF">RUM4293_01943</name>
</gene>
<keyword evidence="7 12" id="KW-0560">Oxidoreductase</keyword>
<name>A0A0P1EN21_9RHOB</name>
<reference evidence="13" key="1">
    <citation type="submission" date="2015-09" db="EMBL/GenBank/DDBJ databases">
        <authorList>
            <person name="Rodrigo-Torres L."/>
            <person name="Arahal D.R."/>
        </authorList>
    </citation>
    <scope>NUCLEOTIDE SEQUENCE [LARGE SCALE GENOMIC DNA]</scope>
    <source>
        <strain evidence="13">CECT 4293</strain>
    </source>
</reference>
<dbReference type="Gene3D" id="3.20.20.70">
    <property type="entry name" value="Aldolase class I"/>
    <property type="match status" value="1"/>
</dbReference>
<keyword evidence="4" id="KW-0285">Flavoprotein</keyword>
<keyword evidence="9" id="KW-0411">Iron-sulfur</keyword>
<accession>A0A0P1EN21</accession>
<dbReference type="GO" id="GO:0046872">
    <property type="term" value="F:metal ion binding"/>
    <property type="evidence" value="ECO:0007669"/>
    <property type="project" value="UniProtKB-KW"/>
</dbReference>
<dbReference type="RefSeq" id="WP_058273103.1">
    <property type="nucleotide sequence ID" value="NZ_CYPS01000033.1"/>
</dbReference>
<dbReference type="InterPro" id="IPR036188">
    <property type="entry name" value="FAD/NAD-bd_sf"/>
</dbReference>
<evidence type="ECO:0000259" key="11">
    <source>
        <dbReference type="Pfam" id="PF07992"/>
    </source>
</evidence>
<dbReference type="Gene3D" id="3.50.50.60">
    <property type="entry name" value="FAD/NAD(P)-binding domain"/>
    <property type="match status" value="1"/>
</dbReference>
<dbReference type="GO" id="GO:0051536">
    <property type="term" value="F:iron-sulfur cluster binding"/>
    <property type="evidence" value="ECO:0007669"/>
    <property type="project" value="UniProtKB-KW"/>
</dbReference>
<evidence type="ECO:0000256" key="3">
    <source>
        <dbReference type="ARBA" id="ARBA00011048"/>
    </source>
</evidence>
<evidence type="ECO:0000256" key="9">
    <source>
        <dbReference type="ARBA" id="ARBA00023014"/>
    </source>
</evidence>
<protein>
    <submittedName>
        <fullName evidence="12">Trimethylamine dehydrogenase</fullName>
        <ecNumber evidence="12">1.5.8.2</ecNumber>
    </submittedName>
</protein>
<keyword evidence="5" id="KW-0288">FMN</keyword>
<evidence type="ECO:0000256" key="4">
    <source>
        <dbReference type="ARBA" id="ARBA00022630"/>
    </source>
</evidence>
<evidence type="ECO:0000256" key="5">
    <source>
        <dbReference type="ARBA" id="ARBA00022643"/>
    </source>
</evidence>
<dbReference type="EC" id="1.5.8.2" evidence="12"/>
<evidence type="ECO:0000313" key="13">
    <source>
        <dbReference type="Proteomes" id="UP000050786"/>
    </source>
</evidence>
<evidence type="ECO:0000256" key="8">
    <source>
        <dbReference type="ARBA" id="ARBA00023004"/>
    </source>
</evidence>
<comment type="cofactor">
    <cofactor evidence="1">
        <name>FMN</name>
        <dbReference type="ChEBI" id="CHEBI:58210"/>
    </cofactor>
</comment>
<evidence type="ECO:0000256" key="7">
    <source>
        <dbReference type="ARBA" id="ARBA00023002"/>
    </source>
</evidence>
<dbReference type="InterPro" id="IPR023753">
    <property type="entry name" value="FAD/NAD-binding_dom"/>
</dbReference>
<dbReference type="SUPFAM" id="SSF51971">
    <property type="entry name" value="Nucleotide-binding domain"/>
    <property type="match status" value="1"/>
</dbReference>
<dbReference type="Pfam" id="PF00724">
    <property type="entry name" value="Oxidored_FMN"/>
    <property type="match status" value="1"/>
</dbReference>
<dbReference type="GO" id="GO:0010181">
    <property type="term" value="F:FMN binding"/>
    <property type="evidence" value="ECO:0007669"/>
    <property type="project" value="InterPro"/>
</dbReference>
<dbReference type="SUPFAM" id="SSF51395">
    <property type="entry name" value="FMN-linked oxidoreductases"/>
    <property type="match status" value="1"/>
</dbReference>
<keyword evidence="13" id="KW-1185">Reference proteome</keyword>
<feature type="domain" description="FAD/NAD(P)-binding" evidence="11">
    <location>
        <begin position="388"/>
        <end position="623"/>
    </location>
</feature>
<sequence>MGRDSRYDILFEPVQIGPVTAPNRFYQVPHCTGMGWQYPRTLAAMRKVKAQGGWGVICTEYNSIHPSSDDLPHPYASLWDDSDVRAHTLMTDAVHEYGSLAGAELWYGGANSNNLFSRLPSMDVDSRPNTKGHPYQTRAMDKQDIRDLRRWHRKAAVRARDAGFDVVYVYATHGYLISNFLHPRVNTRSDEYGGSLENRVRLTRELIQETKDAVGDRCAVAVRFSADEEIGEDGQPIYGERREMFEMLSDLPDLWDINIADYSVEMGVSRFTKEAALEPYMHWVKSVTDKPVVTVGRFTSPDTMVSQVRRGVTDFIGAARPSIADPYLPKKIEEGRLSAIRECIGCNVCYASDTIGVPIRCTQNPTMGEEWRKGWHPEIIRKKSSDARVLIVGAGAAGLEAARALGVRGYDVLLAEASSELGGRVSREAALPGMSEYIRVKDYREQQLIEMPNVEIYRESPLTVDDILAVEADHVAIATGATWRKEYFDEERFVPVAEGAVLSRVFTPDDIMDGKLPDGPTLVFDGDGYYMASVIAEKIRAQGHAVTLVTPSDSVSDWAGKTSERWRIRTHLLRLGVEVLPSKSLKRFDGEIAELDCTYGGPSVTVPVANIVMVTARKPNDCLYRGLLGRMSPEDLPFSLRRIGDCDAPAIIAAAIYAGHRYARELDEAVDEDIPLKHDRVDVGQQPI</sequence>
<dbReference type="PANTHER" id="PTHR42917">
    <property type="entry name" value="2,4-DIENOYL-COA REDUCTASE"/>
    <property type="match status" value="1"/>
</dbReference>
<dbReference type="InterPro" id="IPR037348">
    <property type="entry name" value="TMADH/DMDH_FMN-bd"/>
</dbReference>
<keyword evidence="6" id="KW-0479">Metal-binding</keyword>
<evidence type="ECO:0000313" key="12">
    <source>
        <dbReference type="EMBL" id="CUH43050.1"/>
    </source>
</evidence>